<organism evidence="1">
    <name type="scientific">Edafosvirus sp</name>
    <dbReference type="NCBI Taxonomy" id="2487765"/>
    <lineage>
        <taxon>Viruses</taxon>
        <taxon>Varidnaviria</taxon>
        <taxon>Bamfordvirae</taxon>
        <taxon>Nucleocytoviricota</taxon>
        <taxon>Megaviricetes</taxon>
        <taxon>Imitervirales</taxon>
        <taxon>Mimiviridae</taxon>
        <taxon>Klosneuvirinae</taxon>
    </lineage>
</organism>
<gene>
    <name evidence="1" type="ORF">Edafosvirus1_25</name>
</gene>
<dbReference type="EMBL" id="MK072066">
    <property type="protein sequence ID" value="AYV77694.1"/>
    <property type="molecule type" value="Genomic_DNA"/>
</dbReference>
<accession>A0A3G4ZTP0</accession>
<evidence type="ECO:0000313" key="1">
    <source>
        <dbReference type="EMBL" id="AYV77694.1"/>
    </source>
</evidence>
<name>A0A3G4ZTP0_9VIRU</name>
<protein>
    <submittedName>
        <fullName evidence="1">Uncharacterized protein</fullName>
    </submittedName>
</protein>
<reference evidence="1" key="1">
    <citation type="submission" date="2018-10" db="EMBL/GenBank/DDBJ databases">
        <title>Hidden diversity of soil giant viruses.</title>
        <authorList>
            <person name="Schulz F."/>
            <person name="Alteio L."/>
            <person name="Goudeau D."/>
            <person name="Ryan E.M."/>
            <person name="Malmstrom R.R."/>
            <person name="Blanchard J."/>
            <person name="Woyke T."/>
        </authorList>
    </citation>
    <scope>NUCLEOTIDE SEQUENCE</scope>
    <source>
        <strain evidence="1">EDV1</strain>
    </source>
</reference>
<proteinExistence type="predicted"/>
<sequence length="156" mass="18130">MAENKITLDSAKQLGTYHILRLLVAYEKSQKINKLILSLRKDNKPDQVLIEQKNLEKMYEIYNTTECSMGETFILFEELHKRGKIPQPFTIAPLTFPQLICFCVDKFRIFGCVEFIEKDTNRLLNEDEVCALYKQKATSYLQSYLHPPGLPAYATM</sequence>